<protein>
    <submittedName>
        <fullName evidence="3">Gfo/Idh/MocA family protein</fullName>
    </submittedName>
</protein>
<dbReference type="InterPro" id="IPR055170">
    <property type="entry name" value="GFO_IDH_MocA-like_dom"/>
</dbReference>
<reference evidence="4" key="1">
    <citation type="journal article" date="2019" name="Int. J. Syst. Evol. Microbiol.">
        <title>The Global Catalogue of Microorganisms (GCM) 10K type strain sequencing project: providing services to taxonomists for standard genome sequencing and annotation.</title>
        <authorList>
            <consortium name="The Broad Institute Genomics Platform"/>
            <consortium name="The Broad Institute Genome Sequencing Center for Infectious Disease"/>
            <person name="Wu L."/>
            <person name="Ma J."/>
        </authorList>
    </citation>
    <scope>NUCLEOTIDE SEQUENCE [LARGE SCALE GENOMIC DNA]</scope>
    <source>
        <strain evidence="4">CCUG 57263</strain>
    </source>
</reference>
<comment type="caution">
    <text evidence="3">The sequence shown here is derived from an EMBL/GenBank/DDBJ whole genome shotgun (WGS) entry which is preliminary data.</text>
</comment>
<accession>A0ABW3DIF5</accession>
<proteinExistence type="predicted"/>
<feature type="domain" description="Gfo/Idh/MocA-like oxidoreductase N-terminal" evidence="1">
    <location>
        <begin position="3"/>
        <end position="119"/>
    </location>
</feature>
<dbReference type="Gene3D" id="3.30.360.10">
    <property type="entry name" value="Dihydrodipicolinate Reductase, domain 2"/>
    <property type="match status" value="1"/>
</dbReference>
<evidence type="ECO:0000259" key="2">
    <source>
        <dbReference type="Pfam" id="PF22725"/>
    </source>
</evidence>
<organism evidence="3 4">
    <name type="scientific">Paenibacillus residui</name>
    <dbReference type="NCBI Taxonomy" id="629724"/>
    <lineage>
        <taxon>Bacteria</taxon>
        <taxon>Bacillati</taxon>
        <taxon>Bacillota</taxon>
        <taxon>Bacilli</taxon>
        <taxon>Bacillales</taxon>
        <taxon>Paenibacillaceae</taxon>
        <taxon>Paenibacillus</taxon>
    </lineage>
</organism>
<dbReference type="Pfam" id="PF01408">
    <property type="entry name" value="GFO_IDH_MocA"/>
    <property type="match status" value="1"/>
</dbReference>
<dbReference type="InterPro" id="IPR036291">
    <property type="entry name" value="NAD(P)-bd_dom_sf"/>
</dbReference>
<evidence type="ECO:0000313" key="3">
    <source>
        <dbReference type="EMBL" id="MFD0872319.1"/>
    </source>
</evidence>
<dbReference type="RefSeq" id="WP_379291644.1">
    <property type="nucleotide sequence ID" value="NZ_JBHTIU010000106.1"/>
</dbReference>
<dbReference type="EMBL" id="JBHTIU010000106">
    <property type="protein sequence ID" value="MFD0872319.1"/>
    <property type="molecule type" value="Genomic_DNA"/>
</dbReference>
<dbReference type="SUPFAM" id="SSF55347">
    <property type="entry name" value="Glyceraldehyde-3-phosphate dehydrogenase-like, C-terminal domain"/>
    <property type="match status" value="1"/>
</dbReference>
<dbReference type="Gene3D" id="3.40.50.720">
    <property type="entry name" value="NAD(P)-binding Rossmann-like Domain"/>
    <property type="match status" value="1"/>
</dbReference>
<keyword evidence="4" id="KW-1185">Reference proteome</keyword>
<dbReference type="Proteomes" id="UP001597120">
    <property type="component" value="Unassembled WGS sequence"/>
</dbReference>
<dbReference type="Pfam" id="PF22725">
    <property type="entry name" value="GFO_IDH_MocA_C3"/>
    <property type="match status" value="1"/>
</dbReference>
<evidence type="ECO:0000259" key="1">
    <source>
        <dbReference type="Pfam" id="PF01408"/>
    </source>
</evidence>
<name>A0ABW3DIF5_9BACL</name>
<dbReference type="PANTHER" id="PTHR43377">
    <property type="entry name" value="BILIVERDIN REDUCTASE A"/>
    <property type="match status" value="1"/>
</dbReference>
<gene>
    <name evidence="3" type="ORF">ACFQ03_24670</name>
</gene>
<feature type="domain" description="GFO/IDH/MocA-like oxidoreductase" evidence="2">
    <location>
        <begin position="153"/>
        <end position="226"/>
    </location>
</feature>
<dbReference type="InterPro" id="IPR000683">
    <property type="entry name" value="Gfo/Idh/MocA-like_OxRdtase_N"/>
</dbReference>
<evidence type="ECO:0000313" key="4">
    <source>
        <dbReference type="Proteomes" id="UP001597120"/>
    </source>
</evidence>
<dbReference type="SUPFAM" id="SSF51735">
    <property type="entry name" value="NAD(P)-binding Rossmann-fold domains"/>
    <property type="match status" value="1"/>
</dbReference>
<dbReference type="PANTHER" id="PTHR43377:SF1">
    <property type="entry name" value="BILIVERDIN REDUCTASE A"/>
    <property type="match status" value="1"/>
</dbReference>
<dbReference type="InterPro" id="IPR051450">
    <property type="entry name" value="Gfo/Idh/MocA_Oxidoreductases"/>
</dbReference>
<sequence length="320" mass="34171">MKKIGFIGCGEIAHIHAACILRHGGTVAGGFDLAESSAGKLTAAYGGKIYLSAEELCADPDVDAVYICTRHDSHIAYIAMAAGHGKAVFCEKPIGLRLADAEQAADIVASSGIRFAMGFNHRYSPGMQRLKRFIDQAGSKVDALNAQFVTAPFMQGWAGGAEQGGGVFVCLGSHIFDLVHYLIPGEIQEVRGVSSRIRLGPEYEDDAFAAILMTEAGQMLTLNAHEFGNASYSTDPGHRINTITVFKGHEAASAGTGHFESFSAGGSTMERFPADHLSLWGYSELNRRFLLTLQGKAVEIPGVDAGLFAAQLIERCKEDL</sequence>